<dbReference type="RefSeq" id="WP_014328816.1">
    <property type="nucleotide sequence ID" value="NC_016812.1"/>
</dbReference>
<dbReference type="STRING" id="1117943.SFHH103_01863"/>
<sequence>MIVDRRSLTTAQTFSAFGSTATLSDGTRLTDFEHYRVLFGSGDDVVISVGSAEGVQFYGNGGNDTLIGGNGADFLDGGAGNDTLTAGAGNDGINDFDGWNTIDAGDGNDSVNVGDGSSGASNNTVDLGAGDDRFWRGASTGTLVLDGGSGTDFATIDFSKYSAGITFKLSSDVNAANAPVTVRNVERVNLIGGTGNDLLAGGSLNDELSGGVGNDTLRGGEGNDVIRGANYSATEGRDVIYAEDGNDTVHIGIGDKADGGAGTDTLNLNLAQQTQDFNVAFSDAAVIVDTATWFSGFEVLGYQGSQGRDRVTGGDLGDELAGNAGDDVLKGGSGDDTLEDGTGDDQLFGDAGNDLLTRDDTAGKDVFDGGAGVDTLSFEDGSTSVVLDLQDQASNKGLALGLTIRNVETIEGSGYDDEIRGDANGNILYGRDADDILDGRGGNDTLVGGFGDDWLTGGAGSDRFVFDEDGLDGEGDVITDFVRGQDKLVIERAGFGIAAGDTAVTLVTGTEPEATSRKGTFLFETDNGRLWFDADGSGTGEDPQLVAILQNVTTLSTGDFSLF</sequence>
<dbReference type="EC" id="4.6.1.1" evidence="4"/>
<evidence type="ECO:0000256" key="3">
    <source>
        <dbReference type="SAM" id="MobiDB-lite"/>
    </source>
</evidence>
<dbReference type="SUPFAM" id="SSF51120">
    <property type="entry name" value="beta-Roll"/>
    <property type="match status" value="4"/>
</dbReference>
<reference evidence="4 5" key="1">
    <citation type="journal article" date="2012" name="J. Bacteriol.">
        <title>Genome sequence of the soybean symbiont Sinorhizobium fredii HH103.</title>
        <authorList>
            <person name="Weidner S."/>
            <person name="Becker A."/>
            <person name="Bonilla I."/>
            <person name="Jaenicke S."/>
            <person name="Lloret J."/>
            <person name="Margaret I."/>
            <person name="Puhler A."/>
            <person name="Ruiz-Sainz J.E."/>
            <person name="Schneiker-Bekel S."/>
            <person name="Szczepanowski R."/>
            <person name="Vinardell J.M."/>
            <person name="Zehner S."/>
            <person name="Gottfert M."/>
        </authorList>
    </citation>
    <scope>NUCLEOTIDE SEQUENCE [LARGE SCALE GENOMIC DNA]</scope>
    <source>
        <strain evidence="4 5">HH103</strain>
    </source>
</reference>
<dbReference type="HOGENOM" id="CLU_483844_0_0_5"/>
<keyword evidence="2" id="KW-0964">Secreted</keyword>
<protein>
    <submittedName>
        <fullName evidence="4">Bifunctional hemolysin-adenylate cyclase</fullName>
        <ecNumber evidence="4">4.6.1.1</ecNumber>
    </submittedName>
</protein>
<dbReference type="Proteomes" id="UP000007735">
    <property type="component" value="Chromosome"/>
</dbReference>
<gene>
    <name evidence="4" type="ordered locus">SFHH103_01863</name>
</gene>
<dbReference type="GO" id="GO:0005576">
    <property type="term" value="C:extracellular region"/>
    <property type="evidence" value="ECO:0007669"/>
    <property type="project" value="UniProtKB-SubCell"/>
</dbReference>
<dbReference type="EMBL" id="HE616890">
    <property type="protein sequence ID" value="CCE96358.1"/>
    <property type="molecule type" value="Genomic_DNA"/>
</dbReference>
<organism evidence="4 5">
    <name type="scientific">Sinorhizobium fredii (strain HH103)</name>
    <dbReference type="NCBI Taxonomy" id="1117943"/>
    <lineage>
        <taxon>Bacteria</taxon>
        <taxon>Pseudomonadati</taxon>
        <taxon>Pseudomonadota</taxon>
        <taxon>Alphaproteobacteria</taxon>
        <taxon>Hyphomicrobiales</taxon>
        <taxon>Rhizobiaceae</taxon>
        <taxon>Sinorhizobium/Ensifer group</taxon>
        <taxon>Sinorhizobium</taxon>
    </lineage>
</organism>
<evidence type="ECO:0000256" key="2">
    <source>
        <dbReference type="ARBA" id="ARBA00022525"/>
    </source>
</evidence>
<dbReference type="KEGG" id="sfh:SFHH103_01863"/>
<evidence type="ECO:0000313" key="5">
    <source>
        <dbReference type="Proteomes" id="UP000007735"/>
    </source>
</evidence>
<dbReference type="Gene3D" id="2.150.10.10">
    <property type="entry name" value="Serralysin-like metalloprotease, C-terminal"/>
    <property type="match status" value="4"/>
</dbReference>
<dbReference type="PRINTS" id="PR00313">
    <property type="entry name" value="CABNDNGRPT"/>
</dbReference>
<dbReference type="InterPro" id="IPR011049">
    <property type="entry name" value="Serralysin-like_metalloprot_C"/>
</dbReference>
<dbReference type="PROSITE" id="PS00330">
    <property type="entry name" value="HEMOLYSIN_CALCIUM"/>
    <property type="match status" value="4"/>
</dbReference>
<dbReference type="AlphaFoldDB" id="G9A7X8"/>
<dbReference type="PANTHER" id="PTHR38340">
    <property type="entry name" value="S-LAYER PROTEIN"/>
    <property type="match status" value="1"/>
</dbReference>
<dbReference type="Pfam" id="PF00353">
    <property type="entry name" value="HemolysinCabind"/>
    <property type="match status" value="7"/>
</dbReference>
<evidence type="ECO:0000313" key="4">
    <source>
        <dbReference type="EMBL" id="CCE96358.1"/>
    </source>
</evidence>
<dbReference type="PANTHER" id="PTHR38340:SF1">
    <property type="entry name" value="S-LAYER PROTEIN"/>
    <property type="match status" value="1"/>
</dbReference>
<name>G9A7X8_SINF1</name>
<evidence type="ECO:0000256" key="1">
    <source>
        <dbReference type="ARBA" id="ARBA00004613"/>
    </source>
</evidence>
<dbReference type="eggNOG" id="COG2931">
    <property type="taxonomic scope" value="Bacteria"/>
</dbReference>
<keyword evidence="4" id="KW-0456">Lyase</keyword>
<dbReference type="InterPro" id="IPR001343">
    <property type="entry name" value="Hemolysn_Ca-bd"/>
</dbReference>
<feature type="region of interest" description="Disordered" evidence="3">
    <location>
        <begin position="311"/>
        <end position="343"/>
    </location>
</feature>
<dbReference type="GO" id="GO:0004016">
    <property type="term" value="F:adenylate cyclase activity"/>
    <property type="evidence" value="ECO:0007669"/>
    <property type="project" value="UniProtKB-EC"/>
</dbReference>
<accession>G9A7X8</accession>
<dbReference type="GO" id="GO:0005509">
    <property type="term" value="F:calcium ion binding"/>
    <property type="evidence" value="ECO:0007669"/>
    <property type="project" value="InterPro"/>
</dbReference>
<comment type="subcellular location">
    <subcellularLocation>
        <location evidence="1">Secreted</location>
    </subcellularLocation>
</comment>
<dbReference type="InterPro" id="IPR018511">
    <property type="entry name" value="Hemolysin-typ_Ca-bd_CS"/>
</dbReference>
<dbReference type="InterPro" id="IPR050557">
    <property type="entry name" value="RTX_toxin/Mannuronan_C5-epim"/>
</dbReference>
<dbReference type="PATRIC" id="fig|380.5.peg.1975"/>
<proteinExistence type="predicted"/>